<dbReference type="Proteomes" id="UP000289738">
    <property type="component" value="Chromosome A09"/>
</dbReference>
<protein>
    <submittedName>
        <fullName evidence="2">Uncharacterized protein</fullName>
    </submittedName>
</protein>
<proteinExistence type="predicted"/>
<keyword evidence="3" id="KW-1185">Reference proteome</keyword>
<reference evidence="2 3" key="1">
    <citation type="submission" date="2019-01" db="EMBL/GenBank/DDBJ databases">
        <title>Sequencing of cultivated peanut Arachis hypogaea provides insights into genome evolution and oil improvement.</title>
        <authorList>
            <person name="Chen X."/>
        </authorList>
    </citation>
    <scope>NUCLEOTIDE SEQUENCE [LARGE SCALE GENOMIC DNA]</scope>
    <source>
        <strain evidence="3">cv. Fuhuasheng</strain>
        <tissue evidence="2">Leaves</tissue>
    </source>
</reference>
<accession>A0A445BJ39</accession>
<evidence type="ECO:0000313" key="3">
    <source>
        <dbReference type="Proteomes" id="UP000289738"/>
    </source>
</evidence>
<feature type="region of interest" description="Disordered" evidence="1">
    <location>
        <begin position="58"/>
        <end position="79"/>
    </location>
</feature>
<evidence type="ECO:0000313" key="2">
    <source>
        <dbReference type="EMBL" id="RYR38621.1"/>
    </source>
</evidence>
<sequence length="79" mass="8896">MEGHNRTTCHVRLGNDRLEGRGIDIFEDDLDDQVNIEDDQVYYNVSLSAIQLYIDPSKPSSRLRKPSQALAHVAPSVNT</sequence>
<gene>
    <name evidence="2" type="ORF">Ahy_A09g043717</name>
</gene>
<comment type="caution">
    <text evidence="2">The sequence shown here is derived from an EMBL/GenBank/DDBJ whole genome shotgun (WGS) entry which is preliminary data.</text>
</comment>
<dbReference type="AlphaFoldDB" id="A0A445BJ39"/>
<organism evidence="2 3">
    <name type="scientific">Arachis hypogaea</name>
    <name type="common">Peanut</name>
    <dbReference type="NCBI Taxonomy" id="3818"/>
    <lineage>
        <taxon>Eukaryota</taxon>
        <taxon>Viridiplantae</taxon>
        <taxon>Streptophyta</taxon>
        <taxon>Embryophyta</taxon>
        <taxon>Tracheophyta</taxon>
        <taxon>Spermatophyta</taxon>
        <taxon>Magnoliopsida</taxon>
        <taxon>eudicotyledons</taxon>
        <taxon>Gunneridae</taxon>
        <taxon>Pentapetalae</taxon>
        <taxon>rosids</taxon>
        <taxon>fabids</taxon>
        <taxon>Fabales</taxon>
        <taxon>Fabaceae</taxon>
        <taxon>Papilionoideae</taxon>
        <taxon>50 kb inversion clade</taxon>
        <taxon>dalbergioids sensu lato</taxon>
        <taxon>Dalbergieae</taxon>
        <taxon>Pterocarpus clade</taxon>
        <taxon>Arachis</taxon>
    </lineage>
</organism>
<dbReference type="EMBL" id="SDMP01000009">
    <property type="protein sequence ID" value="RYR38621.1"/>
    <property type="molecule type" value="Genomic_DNA"/>
</dbReference>
<evidence type="ECO:0000256" key="1">
    <source>
        <dbReference type="SAM" id="MobiDB-lite"/>
    </source>
</evidence>
<name>A0A445BJ39_ARAHY</name>